<dbReference type="InterPro" id="IPR019440">
    <property type="entry name" value="MAU2"/>
</dbReference>
<comment type="similarity">
    <text evidence="2">Belongs to the SCC4/mau-2 family.</text>
</comment>
<evidence type="ECO:0000256" key="3">
    <source>
        <dbReference type="ARBA" id="ARBA00022618"/>
    </source>
</evidence>
<keyword evidence="6" id="KW-0539">Nucleus</keyword>
<feature type="compositionally biased region" description="Low complexity" evidence="8">
    <location>
        <begin position="66"/>
        <end position="79"/>
    </location>
</feature>
<proteinExistence type="inferred from homology"/>
<dbReference type="Pfam" id="PF10345">
    <property type="entry name" value="Cohesin_load"/>
    <property type="match status" value="1"/>
</dbReference>
<protein>
    <recommendedName>
        <fullName evidence="11">Cohesin loading factor</fullName>
    </recommendedName>
</protein>
<dbReference type="EMBL" id="KN847475">
    <property type="protein sequence ID" value="KIX10602.1"/>
    <property type="molecule type" value="Genomic_DNA"/>
</dbReference>
<evidence type="ECO:0000313" key="9">
    <source>
        <dbReference type="EMBL" id="KIX10602.1"/>
    </source>
</evidence>
<feature type="compositionally biased region" description="Polar residues" evidence="8">
    <location>
        <begin position="1"/>
        <end position="11"/>
    </location>
</feature>
<evidence type="ECO:0008006" key="11">
    <source>
        <dbReference type="Google" id="ProtNLM"/>
    </source>
</evidence>
<dbReference type="OrthoDB" id="5565328at2759"/>
<name>A0A0D2G6L6_9EURO</name>
<feature type="compositionally biased region" description="Low complexity" evidence="8">
    <location>
        <begin position="178"/>
        <end position="196"/>
    </location>
</feature>
<dbReference type="VEuPathDB" id="FungiDB:Z518_01686"/>
<feature type="region of interest" description="Disordered" evidence="8">
    <location>
        <begin position="1"/>
        <end position="94"/>
    </location>
</feature>
<evidence type="ECO:0000313" key="10">
    <source>
        <dbReference type="Proteomes" id="UP000053617"/>
    </source>
</evidence>
<dbReference type="GeneID" id="25289757"/>
<feature type="compositionally biased region" description="Polar residues" evidence="8">
    <location>
        <begin position="259"/>
        <end position="271"/>
    </location>
</feature>
<dbReference type="InterPro" id="IPR011990">
    <property type="entry name" value="TPR-like_helical_dom_sf"/>
</dbReference>
<keyword evidence="5" id="KW-0159">Chromosome partition</keyword>
<feature type="region of interest" description="Disordered" evidence="8">
    <location>
        <begin position="215"/>
        <end position="285"/>
    </location>
</feature>
<feature type="compositionally biased region" description="Low complexity" evidence="8">
    <location>
        <begin position="148"/>
        <end position="168"/>
    </location>
</feature>
<dbReference type="GO" id="GO:0007064">
    <property type="term" value="P:mitotic sister chromatid cohesion"/>
    <property type="evidence" value="ECO:0007669"/>
    <property type="project" value="InterPro"/>
</dbReference>
<feature type="region of interest" description="Disordered" evidence="8">
    <location>
        <begin position="107"/>
        <end position="203"/>
    </location>
</feature>
<feature type="compositionally biased region" description="Polar residues" evidence="8">
    <location>
        <begin position="114"/>
        <end position="125"/>
    </location>
</feature>
<evidence type="ECO:0000256" key="8">
    <source>
        <dbReference type="SAM" id="MobiDB-lite"/>
    </source>
</evidence>
<keyword evidence="7" id="KW-0131">Cell cycle</keyword>
<dbReference type="HOGENOM" id="CLU_006541_1_1_1"/>
<evidence type="ECO:0000256" key="4">
    <source>
        <dbReference type="ARBA" id="ARBA00022776"/>
    </source>
</evidence>
<evidence type="ECO:0000256" key="7">
    <source>
        <dbReference type="ARBA" id="ARBA00023306"/>
    </source>
</evidence>
<evidence type="ECO:0000256" key="1">
    <source>
        <dbReference type="ARBA" id="ARBA00004123"/>
    </source>
</evidence>
<dbReference type="STRING" id="1442369.A0A0D2G6L6"/>
<organism evidence="9 10">
    <name type="scientific">Rhinocladiella mackenziei CBS 650.93</name>
    <dbReference type="NCBI Taxonomy" id="1442369"/>
    <lineage>
        <taxon>Eukaryota</taxon>
        <taxon>Fungi</taxon>
        <taxon>Dikarya</taxon>
        <taxon>Ascomycota</taxon>
        <taxon>Pezizomycotina</taxon>
        <taxon>Eurotiomycetes</taxon>
        <taxon>Chaetothyriomycetidae</taxon>
        <taxon>Chaetothyriales</taxon>
        <taxon>Herpotrichiellaceae</taxon>
        <taxon>Rhinocladiella</taxon>
    </lineage>
</organism>
<keyword evidence="3" id="KW-0132">Cell division</keyword>
<dbReference type="SUPFAM" id="SSF48452">
    <property type="entry name" value="TPR-like"/>
    <property type="match status" value="1"/>
</dbReference>
<feature type="compositionally biased region" description="Pro residues" evidence="8">
    <location>
        <begin position="129"/>
        <end position="141"/>
    </location>
</feature>
<dbReference type="PANTHER" id="PTHR21394">
    <property type="entry name" value="MAU2 CHROMATID COHESION FACTOR HOMOLOG"/>
    <property type="match status" value="1"/>
</dbReference>
<feature type="compositionally biased region" description="Basic residues" evidence="8">
    <location>
        <begin position="28"/>
        <end position="41"/>
    </location>
</feature>
<dbReference type="Proteomes" id="UP000053617">
    <property type="component" value="Unassembled WGS sequence"/>
</dbReference>
<dbReference type="RefSeq" id="XP_013277738.1">
    <property type="nucleotide sequence ID" value="XM_013422284.1"/>
</dbReference>
<dbReference type="GO" id="GO:0007059">
    <property type="term" value="P:chromosome segregation"/>
    <property type="evidence" value="ECO:0007669"/>
    <property type="project" value="UniProtKB-KW"/>
</dbReference>
<sequence length="916" mass="102944">MDPNQPFNSNLDYFYNNFPQAPPQPPHQRQRQHQPQHHHQHQQNIPPHPVREHVQPQTHLNPQSHPPTYSLPQSPSPYQSYPPQPYPQSIPQNYPQYYYDQQQSYQPPFQQYPANSIYQPSSPATRQLPPAPAPAPQPPQPRVHVVIPSHPLHSSPSQQSHQYHQSQPRPNYHPQPQPQIQTSSQSFGQHTPQQRPQSHRRHQTWSNAVLNAQSHMMASDHSRKNQEPPVPTTAAETPPKDPQQSRPRVLQAIGINTKPKPTSTKSPGHDNSPQHHDEPEPDYPSFLSVLADDYLDAARKNATLTDEYYNLVATALACLESVLSNFKLPPLREAQVSLRYAQTLYEETENYDEAETTLTKSIELCERHKFVDLKYEMQLLLSKILYESKPKAALRDIQRMIDDIEAYRHTVWLYIFRFQHAMFSLASSSPGEVHSATVQMQKISNLARQNSDSALLAFAALLEAILHLSSLSHEAITSAQTALAKARALQLNPDVESNPQITILMEFIDLSCSVLESNIVQTEKKRKIMHEVLYQSISDSNWRDDGLIYIPVSKRAIAGIQLQGNGHVVERNGRYFLPFSWLGKEEAEALGFLFSADSSAYKNGADGGKAEKFVDSGLSLVRSWRKPTLASGFRQLQRAYIFQRLLEAQFLFLLIFMQCSKGLWQQAQQTLEAVHAISEDIGDAFPINMKYGLLYLKGVILQGTGNLTAALEIYQSPALVLGAQQSPLSNGSKALHHIPNSYYADSNVIHNFRILASMNSAFIIQNPRHPQHKQLSSLISSLGSATQNSGNKYIQAHYSLLISVLSTTTLTIKQFLKSAMEAGKAIGSAQTTALALVYMQEKLFKGTVDEQALKCAKAASHQVRRWGEPLWAHVAAGLEADSLEINGMAKEAQQRKADAEARWNELPLGVKRLKTG</sequence>
<comment type="subcellular location">
    <subcellularLocation>
        <location evidence="1">Nucleus</location>
    </subcellularLocation>
</comment>
<evidence type="ECO:0000256" key="5">
    <source>
        <dbReference type="ARBA" id="ARBA00022829"/>
    </source>
</evidence>
<keyword evidence="4" id="KW-0498">Mitosis</keyword>
<dbReference type="GO" id="GO:0005634">
    <property type="term" value="C:nucleus"/>
    <property type="evidence" value="ECO:0007669"/>
    <property type="project" value="UniProtKB-SubCell"/>
</dbReference>
<reference evidence="9 10" key="1">
    <citation type="submission" date="2015-01" db="EMBL/GenBank/DDBJ databases">
        <title>The Genome Sequence of Rhinocladiella mackenzie CBS 650.93.</title>
        <authorList>
            <consortium name="The Broad Institute Genomics Platform"/>
            <person name="Cuomo C."/>
            <person name="de Hoog S."/>
            <person name="Gorbushina A."/>
            <person name="Stielow B."/>
            <person name="Teixiera M."/>
            <person name="Abouelleil A."/>
            <person name="Chapman S.B."/>
            <person name="Priest M."/>
            <person name="Young S.K."/>
            <person name="Wortman J."/>
            <person name="Nusbaum C."/>
            <person name="Birren B."/>
        </authorList>
    </citation>
    <scope>NUCLEOTIDE SEQUENCE [LARGE SCALE GENOMIC DNA]</scope>
    <source>
        <strain evidence="9 10">CBS 650.93</strain>
    </source>
</reference>
<dbReference type="AlphaFoldDB" id="A0A0D2G6L6"/>
<evidence type="ECO:0000256" key="2">
    <source>
        <dbReference type="ARBA" id="ARBA00008585"/>
    </source>
</evidence>
<evidence type="ECO:0000256" key="6">
    <source>
        <dbReference type="ARBA" id="ARBA00023242"/>
    </source>
</evidence>
<accession>A0A0D2G6L6</accession>
<gene>
    <name evidence="9" type="ORF">Z518_01686</name>
</gene>
<dbReference type="GO" id="GO:0051301">
    <property type="term" value="P:cell division"/>
    <property type="evidence" value="ECO:0007669"/>
    <property type="project" value="UniProtKB-KW"/>
</dbReference>
<keyword evidence="10" id="KW-1185">Reference proteome</keyword>